<dbReference type="AlphaFoldDB" id="A0A378WWJ6"/>
<proteinExistence type="predicted"/>
<evidence type="ECO:0000313" key="2">
    <source>
        <dbReference type="Proteomes" id="UP000255082"/>
    </source>
</evidence>
<name>A0A378WWJ6_9NOCA</name>
<reference evidence="1 2" key="1">
    <citation type="submission" date="2018-06" db="EMBL/GenBank/DDBJ databases">
        <authorList>
            <consortium name="Pathogen Informatics"/>
            <person name="Doyle S."/>
        </authorList>
    </citation>
    <scope>NUCLEOTIDE SEQUENCE [LARGE SCALE GENOMIC DNA]</scope>
    <source>
        <strain evidence="1 2">NCTC13184</strain>
    </source>
</reference>
<dbReference type="EMBL" id="UGRU01000001">
    <property type="protein sequence ID" value="SUA45137.1"/>
    <property type="molecule type" value="Genomic_DNA"/>
</dbReference>
<sequence>MVVAAAAGGDLFVDEVGGQGCGGEFGELVAVVGQAWCVGVALPAFVQVDLDEFDERGAAQRGFGGQVGRQVRWFAGGLPLLGEAGDERRQRGLRCGGAVGTGVGCGRAEVVGHPSLASKSVVPGPGPENR</sequence>
<dbReference type="Proteomes" id="UP000255082">
    <property type="component" value="Unassembled WGS sequence"/>
</dbReference>
<accession>A0A378WWJ6</accession>
<protein>
    <submittedName>
        <fullName evidence="1">Uncharacterized protein</fullName>
    </submittedName>
</protein>
<gene>
    <name evidence="1" type="ORF">NCTC13184_03659</name>
</gene>
<organism evidence="1 2">
    <name type="scientific">Nocardia africana</name>
    <dbReference type="NCBI Taxonomy" id="134964"/>
    <lineage>
        <taxon>Bacteria</taxon>
        <taxon>Bacillati</taxon>
        <taxon>Actinomycetota</taxon>
        <taxon>Actinomycetes</taxon>
        <taxon>Mycobacteriales</taxon>
        <taxon>Nocardiaceae</taxon>
        <taxon>Nocardia</taxon>
    </lineage>
</organism>
<evidence type="ECO:0000313" key="1">
    <source>
        <dbReference type="EMBL" id="SUA45137.1"/>
    </source>
</evidence>